<feature type="transmembrane region" description="Helical" evidence="7">
    <location>
        <begin position="277"/>
        <end position="300"/>
    </location>
</feature>
<evidence type="ECO:0000256" key="4">
    <source>
        <dbReference type="ARBA" id="ARBA00022989"/>
    </source>
</evidence>
<accession>A0AA38JI59</accession>
<evidence type="ECO:0000256" key="5">
    <source>
        <dbReference type="ARBA" id="ARBA00023136"/>
    </source>
</evidence>
<dbReference type="Gene3D" id="1.20.1740.10">
    <property type="entry name" value="Amino acid/polyamine transporter I"/>
    <property type="match status" value="1"/>
</dbReference>
<dbReference type="EMBL" id="JANVFO010000033">
    <property type="protein sequence ID" value="KAJ3731120.1"/>
    <property type="molecule type" value="Genomic_DNA"/>
</dbReference>
<dbReference type="Pfam" id="PF13520">
    <property type="entry name" value="AA_permease_2"/>
    <property type="match status" value="1"/>
</dbReference>
<dbReference type="PANTHER" id="PTHR45649:SF28">
    <property type="entry name" value="TRANSPORTER, PUTATIVE (EUROFUNG)-RELATED"/>
    <property type="match status" value="1"/>
</dbReference>
<feature type="transmembrane region" description="Helical" evidence="7">
    <location>
        <begin position="376"/>
        <end position="394"/>
    </location>
</feature>
<feature type="transmembrane region" description="Helical" evidence="7">
    <location>
        <begin position="118"/>
        <end position="145"/>
    </location>
</feature>
<dbReference type="PIRSF" id="PIRSF006060">
    <property type="entry name" value="AA_transporter"/>
    <property type="match status" value="1"/>
</dbReference>
<evidence type="ECO:0000256" key="2">
    <source>
        <dbReference type="ARBA" id="ARBA00022448"/>
    </source>
</evidence>
<keyword evidence="3 7" id="KW-0812">Transmembrane</keyword>
<evidence type="ECO:0000256" key="1">
    <source>
        <dbReference type="ARBA" id="ARBA00004141"/>
    </source>
</evidence>
<comment type="caution">
    <text evidence="8">The sequence shown here is derived from an EMBL/GenBank/DDBJ whole genome shotgun (WGS) entry which is preliminary data.</text>
</comment>
<keyword evidence="4 7" id="KW-1133">Transmembrane helix</keyword>
<dbReference type="InterPro" id="IPR004840">
    <property type="entry name" value="Amino_acid_permease_CS"/>
</dbReference>
<sequence>MPTDSEKLKDTIPTSEDGFDPTSNGQEDVKTELCYPSLVFPAEIYQRRGFYHMLFTFALTSPIETSLISGGPATMLWSFVMVSVFTLPMAMSMAEICSKYPTSSGTYFWTYQLAPSKYRLLFSWVVGWLVTVGYWVVALSVTFGTSQLILAGINIYLPQWVATAWQTYLIFVLVVLVTTTVAIFFDHSLPFLDSIAATWNLLGIIIIVVCLSVKAASGRHSAKYALTHFDTSQSGWTPGWAFFIGCLPGAYTFLGVPTIVTMGEEIFNPSINLPKAMVWSVPMGCLLGVGFILPICFTLPDISVLLAAPEGQPEALVFELIMGSKAVFGLTVMCGLSVTCATCRATWAFARDQAIPFHHVFARLGRGQLSDTPVNAYLLSALIQLALGCIYLGSTAAFNSFVAVSIMCFGSSGAIPILLLLARRRKPAQDVPFSLGLWGYPLNVLAVLWIAFEMVIVSMPVSLPVHRADMNYASVVFIGFIVVSALWYIVDGRHIYKGPYIPTI</sequence>
<protein>
    <submittedName>
        <fullName evidence="8">Amino acid transporter</fullName>
    </submittedName>
</protein>
<evidence type="ECO:0000256" key="6">
    <source>
        <dbReference type="SAM" id="MobiDB-lite"/>
    </source>
</evidence>
<reference evidence="8" key="1">
    <citation type="submission" date="2022-08" db="EMBL/GenBank/DDBJ databases">
        <authorList>
            <consortium name="DOE Joint Genome Institute"/>
            <person name="Min B."/>
            <person name="Sierra-Patev S."/>
            <person name="Naranjo-Ortiz M."/>
            <person name="Looney B."/>
            <person name="Konkel Z."/>
            <person name="Slot J.C."/>
            <person name="Sakamoto Y."/>
            <person name="Steenwyk J.L."/>
            <person name="Rokas A."/>
            <person name="Carro J."/>
            <person name="Camarero S."/>
            <person name="Ferreira P."/>
            <person name="Molpeceres G."/>
            <person name="Ruiz-duenas F.J."/>
            <person name="Serrano A."/>
            <person name="Henrissat B."/>
            <person name="Drula E."/>
            <person name="Hughes K.W."/>
            <person name="Mata J.L."/>
            <person name="Ishikawa N.K."/>
            <person name="Vargas-Isla R."/>
            <person name="Ushijima S."/>
            <person name="Smith C.A."/>
            <person name="Ahrendt S."/>
            <person name="Andreopoulos W."/>
            <person name="He G."/>
            <person name="LaButti K."/>
            <person name="Lipzen A."/>
            <person name="Ng V."/>
            <person name="Riley R."/>
            <person name="Sandor L."/>
            <person name="Barry K."/>
            <person name="Martinez A.T."/>
            <person name="Xiao Y."/>
            <person name="Gibbons J.G."/>
            <person name="Terashima K."/>
            <person name="Hibbett D.S."/>
            <person name="Grigoriev I.V."/>
        </authorList>
    </citation>
    <scope>NUCLEOTIDE SEQUENCE</scope>
    <source>
        <strain evidence="8">ET3784</strain>
    </source>
</reference>
<keyword evidence="2" id="KW-0813">Transport</keyword>
<organism evidence="8 9">
    <name type="scientific">Lentinula guzmanii</name>
    <dbReference type="NCBI Taxonomy" id="2804957"/>
    <lineage>
        <taxon>Eukaryota</taxon>
        <taxon>Fungi</taxon>
        <taxon>Dikarya</taxon>
        <taxon>Basidiomycota</taxon>
        <taxon>Agaricomycotina</taxon>
        <taxon>Agaricomycetes</taxon>
        <taxon>Agaricomycetidae</taxon>
        <taxon>Agaricales</taxon>
        <taxon>Marasmiineae</taxon>
        <taxon>Omphalotaceae</taxon>
        <taxon>Lentinula</taxon>
    </lineage>
</organism>
<dbReference type="GO" id="GO:0016020">
    <property type="term" value="C:membrane"/>
    <property type="evidence" value="ECO:0007669"/>
    <property type="project" value="UniProtKB-SubCell"/>
</dbReference>
<feature type="transmembrane region" description="Helical" evidence="7">
    <location>
        <begin position="433"/>
        <end position="452"/>
    </location>
</feature>
<evidence type="ECO:0000256" key="7">
    <source>
        <dbReference type="SAM" id="Phobius"/>
    </source>
</evidence>
<feature type="region of interest" description="Disordered" evidence="6">
    <location>
        <begin position="1"/>
        <end position="26"/>
    </location>
</feature>
<reference evidence="8" key="2">
    <citation type="journal article" date="2023" name="Proc. Natl. Acad. Sci. U.S.A.">
        <title>A global phylogenomic analysis of the shiitake genus Lentinula.</title>
        <authorList>
            <person name="Sierra-Patev S."/>
            <person name="Min B."/>
            <person name="Naranjo-Ortiz M."/>
            <person name="Looney B."/>
            <person name="Konkel Z."/>
            <person name="Slot J.C."/>
            <person name="Sakamoto Y."/>
            <person name="Steenwyk J.L."/>
            <person name="Rokas A."/>
            <person name="Carro J."/>
            <person name="Camarero S."/>
            <person name="Ferreira P."/>
            <person name="Molpeceres G."/>
            <person name="Ruiz-Duenas F.J."/>
            <person name="Serrano A."/>
            <person name="Henrissat B."/>
            <person name="Drula E."/>
            <person name="Hughes K.W."/>
            <person name="Mata J.L."/>
            <person name="Ishikawa N.K."/>
            <person name="Vargas-Isla R."/>
            <person name="Ushijima S."/>
            <person name="Smith C.A."/>
            <person name="Donoghue J."/>
            <person name="Ahrendt S."/>
            <person name="Andreopoulos W."/>
            <person name="He G."/>
            <person name="LaButti K."/>
            <person name="Lipzen A."/>
            <person name="Ng V."/>
            <person name="Riley R."/>
            <person name="Sandor L."/>
            <person name="Barry K."/>
            <person name="Martinez A.T."/>
            <person name="Xiao Y."/>
            <person name="Gibbons J.G."/>
            <person name="Terashima K."/>
            <person name="Grigoriev I.V."/>
            <person name="Hibbett D."/>
        </authorList>
    </citation>
    <scope>NUCLEOTIDE SEQUENCE</scope>
    <source>
        <strain evidence="8">ET3784</strain>
    </source>
</reference>
<dbReference type="PROSITE" id="PS00218">
    <property type="entry name" value="AMINO_ACID_PERMEASE_1"/>
    <property type="match status" value="1"/>
</dbReference>
<keyword evidence="5 7" id="KW-0472">Membrane</keyword>
<gene>
    <name evidence="8" type="ORF">DFJ43DRAFT_1132712</name>
</gene>
<feature type="transmembrane region" description="Helical" evidence="7">
    <location>
        <begin position="50"/>
        <end position="69"/>
    </location>
</feature>
<evidence type="ECO:0000256" key="3">
    <source>
        <dbReference type="ARBA" id="ARBA00022692"/>
    </source>
</evidence>
<feature type="transmembrane region" description="Helical" evidence="7">
    <location>
        <begin position="197"/>
        <end position="217"/>
    </location>
</feature>
<proteinExistence type="predicted"/>
<feature type="transmembrane region" description="Helical" evidence="7">
    <location>
        <begin position="472"/>
        <end position="490"/>
    </location>
</feature>
<dbReference type="InterPro" id="IPR002293">
    <property type="entry name" value="AA/rel_permease1"/>
</dbReference>
<dbReference type="PANTHER" id="PTHR45649">
    <property type="entry name" value="AMINO-ACID PERMEASE BAT1"/>
    <property type="match status" value="1"/>
</dbReference>
<evidence type="ECO:0000313" key="9">
    <source>
        <dbReference type="Proteomes" id="UP001176059"/>
    </source>
</evidence>
<feature type="transmembrane region" description="Helical" evidence="7">
    <location>
        <begin position="165"/>
        <end position="185"/>
    </location>
</feature>
<keyword evidence="9" id="KW-1185">Reference proteome</keyword>
<dbReference type="AlphaFoldDB" id="A0AA38JI59"/>
<dbReference type="GO" id="GO:0022857">
    <property type="term" value="F:transmembrane transporter activity"/>
    <property type="evidence" value="ECO:0007669"/>
    <property type="project" value="InterPro"/>
</dbReference>
<comment type="subcellular location">
    <subcellularLocation>
        <location evidence="1">Membrane</location>
        <topology evidence="1">Multi-pass membrane protein</topology>
    </subcellularLocation>
</comment>
<feature type="transmembrane region" description="Helical" evidence="7">
    <location>
        <begin position="237"/>
        <end position="256"/>
    </location>
</feature>
<feature type="transmembrane region" description="Helical" evidence="7">
    <location>
        <begin position="400"/>
        <end position="421"/>
    </location>
</feature>
<feature type="compositionally biased region" description="Basic and acidic residues" evidence="6">
    <location>
        <begin position="1"/>
        <end position="10"/>
    </location>
</feature>
<dbReference type="GO" id="GO:0006865">
    <property type="term" value="P:amino acid transport"/>
    <property type="evidence" value="ECO:0007669"/>
    <property type="project" value="InterPro"/>
</dbReference>
<evidence type="ECO:0000313" key="8">
    <source>
        <dbReference type="EMBL" id="KAJ3731120.1"/>
    </source>
</evidence>
<name>A0AA38JI59_9AGAR</name>
<dbReference type="Proteomes" id="UP001176059">
    <property type="component" value="Unassembled WGS sequence"/>
</dbReference>